<evidence type="ECO:0000313" key="3">
    <source>
        <dbReference type="Proteomes" id="UP000183585"/>
    </source>
</evidence>
<dbReference type="Proteomes" id="UP000183585">
    <property type="component" value="Unassembled WGS sequence"/>
</dbReference>
<protein>
    <recommendedName>
        <fullName evidence="1">D-glutamate cyclase-like C-terminal domain-containing protein</fullName>
    </recommendedName>
</protein>
<accession>A0A1C4V9K8</accession>
<dbReference type="PANTHER" id="PTHR32022">
    <property type="entry name" value="D-GLUTAMATE CYCLASE, MITOCHONDRIAL"/>
    <property type="match status" value="1"/>
</dbReference>
<keyword evidence="3" id="KW-1185">Reference proteome</keyword>
<dbReference type="RefSeq" id="WP_074472990.1">
    <property type="nucleotide sequence ID" value="NZ_FMCT01000002.1"/>
</dbReference>
<gene>
    <name evidence="2" type="ORF">GA0070563_102136</name>
</gene>
<feature type="domain" description="D-glutamate cyclase-like C-terminal" evidence="1">
    <location>
        <begin position="54"/>
        <end position="332"/>
    </location>
</feature>
<organism evidence="2 3">
    <name type="scientific">Micromonospora carbonacea</name>
    <dbReference type="NCBI Taxonomy" id="47853"/>
    <lineage>
        <taxon>Bacteria</taxon>
        <taxon>Bacillati</taxon>
        <taxon>Actinomycetota</taxon>
        <taxon>Actinomycetes</taxon>
        <taxon>Micromonosporales</taxon>
        <taxon>Micromonosporaceae</taxon>
        <taxon>Micromonospora</taxon>
    </lineage>
</organism>
<dbReference type="EMBL" id="FMCT01000002">
    <property type="protein sequence ID" value="SCE80720.1"/>
    <property type="molecule type" value="Genomic_DNA"/>
</dbReference>
<dbReference type="AlphaFoldDB" id="A0A1C4V9K8"/>
<dbReference type="Pfam" id="PF14336">
    <property type="entry name" value="GLUCM-like_C"/>
    <property type="match status" value="1"/>
</dbReference>
<proteinExistence type="predicted"/>
<dbReference type="InterPro" id="IPR025504">
    <property type="entry name" value="GLUCM_C"/>
</dbReference>
<dbReference type="PANTHER" id="PTHR32022:SF10">
    <property type="entry name" value="D-GLUTAMATE CYCLASE, MITOCHONDRIAL"/>
    <property type="match status" value="1"/>
</dbReference>
<name>A0A1C4V9K8_9ACTN</name>
<evidence type="ECO:0000259" key="1">
    <source>
        <dbReference type="Pfam" id="PF14336"/>
    </source>
</evidence>
<dbReference type="Gene3D" id="3.90.1640.20">
    <property type="entry name" value="TON_0340"/>
    <property type="match status" value="1"/>
</dbReference>
<reference evidence="3" key="1">
    <citation type="submission" date="2016-06" db="EMBL/GenBank/DDBJ databases">
        <authorList>
            <person name="Varghese N."/>
            <person name="Submissions Spin"/>
        </authorList>
    </citation>
    <scope>NUCLEOTIDE SEQUENCE [LARGE SCALE GENOMIC DNA]</scope>
    <source>
        <strain evidence="3">DSM 43168</strain>
    </source>
</reference>
<sequence>MPTDAVWQITDQIDRLLSIDLPQRDRIGIIYPHFRQHYGTPLSLLAARLLRDSVRPGDLVLIATGWLNRPYISHRIAESDGPTGAAALARAVQVGLGAVPVLLVEPELVPAMTAVVHAAGLSCLELDEAVAAGSPDVLLHPAAVVPHPVDPRAAGRLTTRLLETYPVGAFVAIEKGGANERGRVHMSQGRECTTSVAPTTDLINGCRERGIPTIGIGDGGNEIGMGNAQGSLRQILPYGLDCGCGCGGGVVPAAETDVVVPVTVSNWGGYGICAALAALLGRVEVMHDERTEHRMLQACARHGLIDGVTGFTEPTSDGLDEDVHLAVVALLRTLVGVGVDPSAWPQHATGTSP</sequence>
<evidence type="ECO:0000313" key="2">
    <source>
        <dbReference type="EMBL" id="SCE80720.1"/>
    </source>
</evidence>